<feature type="transmembrane region" description="Helical" evidence="1">
    <location>
        <begin position="62"/>
        <end position="89"/>
    </location>
</feature>
<keyword evidence="1" id="KW-1133">Transmembrane helix</keyword>
<dbReference type="PANTHER" id="PTHR37314:SF4">
    <property type="entry name" value="UPF0700 TRANSMEMBRANE PROTEIN YOAK"/>
    <property type="match status" value="1"/>
</dbReference>
<dbReference type="Proteomes" id="UP000608345">
    <property type="component" value="Unassembled WGS sequence"/>
</dbReference>
<feature type="transmembrane region" description="Helical" evidence="1">
    <location>
        <begin position="224"/>
        <end position="242"/>
    </location>
</feature>
<gene>
    <name evidence="2" type="ORF">GCM10011450_24010</name>
</gene>
<dbReference type="InterPro" id="IPR010699">
    <property type="entry name" value="DUF1275"/>
</dbReference>
<dbReference type="PANTHER" id="PTHR37314">
    <property type="entry name" value="SLR0142 PROTEIN"/>
    <property type="match status" value="1"/>
</dbReference>
<evidence type="ECO:0000256" key="1">
    <source>
        <dbReference type="SAM" id="Phobius"/>
    </source>
</evidence>
<feature type="transmembrane region" description="Helical" evidence="1">
    <location>
        <begin position="101"/>
        <end position="121"/>
    </location>
</feature>
<name>A0A918N0B4_9BURK</name>
<dbReference type="RefSeq" id="WP_189385746.1">
    <property type="nucleotide sequence ID" value="NZ_BAABFY010000048.1"/>
</dbReference>
<dbReference type="Pfam" id="PF06912">
    <property type="entry name" value="DUF1275"/>
    <property type="match status" value="1"/>
</dbReference>
<dbReference type="AlphaFoldDB" id="A0A918N0B4"/>
<sequence>MSFKDYSRRLSGKIRTKDANSSLAYYLTFIAGAINAGGFLAIGQYTSHMSGIVSGMADSLALWNWTIVLSGLGAFMAFTAGAGSTAIIINWARHSYLRSEYALPILLEAMMLILFGALDGMQWYYDWLWTSVTVAVLCYIMGLQNAIITKMSHSEFRTTHVTGMVTDIGIELGKLFYWNPNKNDPKKPVVRGDRVKLKLLSKLVLLFFLGGVTGAFGFKHLGFTFTMGLASILVLISSAPILDDLHAAKVLFLQRRHPKNGLDEGENRSE</sequence>
<evidence type="ECO:0000313" key="3">
    <source>
        <dbReference type="Proteomes" id="UP000608345"/>
    </source>
</evidence>
<comment type="caution">
    <text evidence="2">The sequence shown here is derived from an EMBL/GenBank/DDBJ whole genome shotgun (WGS) entry which is preliminary data.</text>
</comment>
<keyword evidence="3" id="KW-1185">Reference proteome</keyword>
<dbReference type="EMBL" id="BMYS01000019">
    <property type="protein sequence ID" value="GGW93186.1"/>
    <property type="molecule type" value="Genomic_DNA"/>
</dbReference>
<evidence type="ECO:0000313" key="2">
    <source>
        <dbReference type="EMBL" id="GGW93186.1"/>
    </source>
</evidence>
<accession>A0A918N0B4</accession>
<reference evidence="2" key="1">
    <citation type="journal article" date="2014" name="Int. J. Syst. Evol. Microbiol.">
        <title>Complete genome sequence of Corynebacterium casei LMG S-19264T (=DSM 44701T), isolated from a smear-ripened cheese.</title>
        <authorList>
            <consortium name="US DOE Joint Genome Institute (JGI-PGF)"/>
            <person name="Walter F."/>
            <person name="Albersmeier A."/>
            <person name="Kalinowski J."/>
            <person name="Ruckert C."/>
        </authorList>
    </citation>
    <scope>NUCLEOTIDE SEQUENCE</scope>
    <source>
        <strain evidence="2">KCTC 23732</strain>
    </source>
</reference>
<protein>
    <submittedName>
        <fullName evidence="2">DUF1275 family protein</fullName>
    </submittedName>
</protein>
<reference evidence="2" key="2">
    <citation type="submission" date="2020-09" db="EMBL/GenBank/DDBJ databases">
        <authorList>
            <person name="Sun Q."/>
            <person name="Kim S."/>
        </authorList>
    </citation>
    <scope>NUCLEOTIDE SEQUENCE</scope>
    <source>
        <strain evidence="2">KCTC 23732</strain>
    </source>
</reference>
<keyword evidence="1" id="KW-0812">Transmembrane</keyword>
<keyword evidence="1" id="KW-0472">Membrane</keyword>
<feature type="transmembrane region" description="Helical" evidence="1">
    <location>
        <begin position="23"/>
        <end position="42"/>
    </location>
</feature>
<feature type="transmembrane region" description="Helical" evidence="1">
    <location>
        <begin position="199"/>
        <end position="218"/>
    </location>
</feature>
<proteinExistence type="predicted"/>
<organism evidence="2 3">
    <name type="scientific">Advenella faeciporci</name>
    <dbReference type="NCBI Taxonomy" id="797535"/>
    <lineage>
        <taxon>Bacteria</taxon>
        <taxon>Pseudomonadati</taxon>
        <taxon>Pseudomonadota</taxon>
        <taxon>Betaproteobacteria</taxon>
        <taxon>Burkholderiales</taxon>
        <taxon>Alcaligenaceae</taxon>
    </lineage>
</organism>
<feature type="transmembrane region" description="Helical" evidence="1">
    <location>
        <begin position="127"/>
        <end position="148"/>
    </location>
</feature>